<sequence length="259" mass="26813">MVASPLSRSEKGKCVVDVGVSLLALLVVFGAALLGGISGFGFALVSMPFLLVLGFPLALLVPLNLSIALLTRIAVAYHLREHIRYQRVLIMAGASVPGIGLGLVTLGLVASSTIKLVTGVVVIIATALIWQASRRPPARLVPGAPALAGVLGGFLGATTSLNGIPAVLLLAREQTAPRRFQGELALFFVLTNTATLFLLATQGRLPGVSVLPLGLLWLSVALVANHLGTQLGGKLPAARFRYLAMSLAFLAGVMTILTA</sequence>
<dbReference type="EMBL" id="LYXE01000063">
    <property type="protein sequence ID" value="PDV99691.1"/>
    <property type="molecule type" value="Genomic_DNA"/>
</dbReference>
<keyword evidence="3" id="KW-0813">Transport</keyword>
<evidence type="ECO:0000313" key="10">
    <source>
        <dbReference type="Proteomes" id="UP000220922"/>
    </source>
</evidence>
<organism evidence="9 10">
    <name type="scientific">Candidatus Chloroploca asiatica</name>
    <dbReference type="NCBI Taxonomy" id="1506545"/>
    <lineage>
        <taxon>Bacteria</taxon>
        <taxon>Bacillati</taxon>
        <taxon>Chloroflexota</taxon>
        <taxon>Chloroflexia</taxon>
        <taxon>Chloroflexales</taxon>
        <taxon>Chloroflexineae</taxon>
        <taxon>Oscillochloridaceae</taxon>
        <taxon>Candidatus Chloroploca</taxon>
    </lineage>
</organism>
<evidence type="ECO:0000256" key="5">
    <source>
        <dbReference type="ARBA" id="ARBA00022692"/>
    </source>
</evidence>
<comment type="subcellular location">
    <subcellularLocation>
        <location evidence="1 8">Cell membrane</location>
        <topology evidence="1 8">Multi-pass membrane protein</topology>
    </subcellularLocation>
</comment>
<dbReference type="InterPro" id="IPR052017">
    <property type="entry name" value="TSUP"/>
</dbReference>
<evidence type="ECO:0000256" key="4">
    <source>
        <dbReference type="ARBA" id="ARBA00022475"/>
    </source>
</evidence>
<dbReference type="Pfam" id="PF01925">
    <property type="entry name" value="TauE"/>
    <property type="match status" value="1"/>
</dbReference>
<keyword evidence="7 8" id="KW-0472">Membrane</keyword>
<dbReference type="AlphaFoldDB" id="A0A2H3KQD4"/>
<protein>
    <recommendedName>
        <fullName evidence="8">Probable membrane transporter protein</fullName>
    </recommendedName>
</protein>
<evidence type="ECO:0000256" key="7">
    <source>
        <dbReference type="ARBA" id="ARBA00023136"/>
    </source>
</evidence>
<dbReference type="OrthoDB" id="160284at2"/>
<gene>
    <name evidence="9" type="ORF">A9Q02_00265</name>
</gene>
<proteinExistence type="inferred from homology"/>
<feature type="transmembrane region" description="Helical" evidence="8">
    <location>
        <begin position="145"/>
        <end position="171"/>
    </location>
</feature>
<dbReference type="Proteomes" id="UP000220922">
    <property type="component" value="Unassembled WGS sequence"/>
</dbReference>
<feature type="transmembrane region" description="Helical" evidence="8">
    <location>
        <begin position="20"/>
        <end position="45"/>
    </location>
</feature>
<feature type="transmembrane region" description="Helical" evidence="8">
    <location>
        <begin position="240"/>
        <end position="258"/>
    </location>
</feature>
<dbReference type="InterPro" id="IPR002781">
    <property type="entry name" value="TM_pro_TauE-like"/>
</dbReference>
<keyword evidence="10" id="KW-1185">Reference proteome</keyword>
<dbReference type="PANTHER" id="PTHR30269:SF37">
    <property type="entry name" value="MEMBRANE TRANSPORTER PROTEIN"/>
    <property type="match status" value="1"/>
</dbReference>
<feature type="transmembrane region" description="Helical" evidence="8">
    <location>
        <begin position="207"/>
        <end position="228"/>
    </location>
</feature>
<comment type="similarity">
    <text evidence="2 8">Belongs to the 4-toluene sulfonate uptake permease (TSUP) (TC 2.A.102) family.</text>
</comment>
<evidence type="ECO:0000256" key="3">
    <source>
        <dbReference type="ARBA" id="ARBA00022448"/>
    </source>
</evidence>
<dbReference type="PANTHER" id="PTHR30269">
    <property type="entry name" value="TRANSMEMBRANE PROTEIN YFCA"/>
    <property type="match status" value="1"/>
</dbReference>
<keyword evidence="6 8" id="KW-1133">Transmembrane helix</keyword>
<evidence type="ECO:0000256" key="2">
    <source>
        <dbReference type="ARBA" id="ARBA00009142"/>
    </source>
</evidence>
<evidence type="ECO:0000256" key="6">
    <source>
        <dbReference type="ARBA" id="ARBA00022989"/>
    </source>
</evidence>
<keyword evidence="5 8" id="KW-0812">Transmembrane</keyword>
<comment type="caution">
    <text evidence="9">The sequence shown here is derived from an EMBL/GenBank/DDBJ whole genome shotgun (WGS) entry which is preliminary data.</text>
</comment>
<evidence type="ECO:0000313" key="9">
    <source>
        <dbReference type="EMBL" id="PDV99691.1"/>
    </source>
</evidence>
<evidence type="ECO:0000256" key="1">
    <source>
        <dbReference type="ARBA" id="ARBA00004651"/>
    </source>
</evidence>
<feature type="transmembrane region" description="Helical" evidence="8">
    <location>
        <begin position="89"/>
        <end position="109"/>
    </location>
</feature>
<keyword evidence="4 8" id="KW-1003">Cell membrane</keyword>
<name>A0A2H3KQD4_9CHLR</name>
<feature type="transmembrane region" description="Helical" evidence="8">
    <location>
        <begin position="183"/>
        <end position="201"/>
    </location>
</feature>
<feature type="transmembrane region" description="Helical" evidence="8">
    <location>
        <begin position="116"/>
        <end position="133"/>
    </location>
</feature>
<feature type="transmembrane region" description="Helical" evidence="8">
    <location>
        <begin position="57"/>
        <end position="77"/>
    </location>
</feature>
<evidence type="ECO:0000256" key="8">
    <source>
        <dbReference type="RuleBase" id="RU363041"/>
    </source>
</evidence>
<reference evidence="9 10" key="1">
    <citation type="submission" date="2016-05" db="EMBL/GenBank/DDBJ databases">
        <authorList>
            <person name="Lavstsen T."/>
            <person name="Jespersen J.S."/>
        </authorList>
    </citation>
    <scope>NUCLEOTIDE SEQUENCE [LARGE SCALE GENOMIC DNA]</scope>
    <source>
        <strain evidence="9 10">B7-9</strain>
    </source>
</reference>
<accession>A0A2H3KQD4</accession>
<dbReference type="GO" id="GO:0005886">
    <property type="term" value="C:plasma membrane"/>
    <property type="evidence" value="ECO:0007669"/>
    <property type="project" value="UniProtKB-SubCell"/>
</dbReference>